<reference evidence="7" key="1">
    <citation type="journal article" date="2022" name="bioRxiv">
        <title>Deciphering the potential niche of two novel black yeast fungi from a biological soil crust based on their genomes, phenotypes, and melanin regulation.</title>
        <authorList>
            <consortium name="DOE Joint Genome Institute"/>
            <person name="Carr E.C."/>
            <person name="Barton Q."/>
            <person name="Grambo S."/>
            <person name="Sullivan M."/>
            <person name="Renfro C.M."/>
            <person name="Kuo A."/>
            <person name="Pangilinan J."/>
            <person name="Lipzen A."/>
            <person name="Keymanesh K."/>
            <person name="Savage E."/>
            <person name="Barry K."/>
            <person name="Grigoriev I.V."/>
            <person name="Riekhof W.R."/>
            <person name="Harris S.S."/>
        </authorList>
    </citation>
    <scope>NUCLEOTIDE SEQUENCE</scope>
    <source>
        <strain evidence="7">JF 03-4F</strain>
    </source>
</reference>
<dbReference type="GO" id="GO:0003677">
    <property type="term" value="F:DNA binding"/>
    <property type="evidence" value="ECO:0007669"/>
    <property type="project" value="UniProtKB-KW"/>
</dbReference>
<accession>A0AAN6DUM0</accession>
<evidence type="ECO:0000256" key="1">
    <source>
        <dbReference type="ARBA" id="ARBA00023015"/>
    </source>
</evidence>
<dbReference type="PROSITE" id="PS00463">
    <property type="entry name" value="ZN2_CY6_FUNGAL_1"/>
    <property type="match status" value="1"/>
</dbReference>
<dbReference type="SMART" id="SM00066">
    <property type="entry name" value="GAL4"/>
    <property type="match status" value="1"/>
</dbReference>
<evidence type="ECO:0000313" key="8">
    <source>
        <dbReference type="Proteomes" id="UP001203852"/>
    </source>
</evidence>
<organism evidence="7 8">
    <name type="scientific">Exophiala viscosa</name>
    <dbReference type="NCBI Taxonomy" id="2486360"/>
    <lineage>
        <taxon>Eukaryota</taxon>
        <taxon>Fungi</taxon>
        <taxon>Dikarya</taxon>
        <taxon>Ascomycota</taxon>
        <taxon>Pezizomycotina</taxon>
        <taxon>Eurotiomycetes</taxon>
        <taxon>Chaetothyriomycetidae</taxon>
        <taxon>Chaetothyriales</taxon>
        <taxon>Herpotrichiellaceae</taxon>
        <taxon>Exophiala</taxon>
    </lineage>
</organism>
<dbReference type="GO" id="GO:0000981">
    <property type="term" value="F:DNA-binding transcription factor activity, RNA polymerase II-specific"/>
    <property type="evidence" value="ECO:0007669"/>
    <property type="project" value="InterPro"/>
</dbReference>
<keyword evidence="8" id="KW-1185">Reference proteome</keyword>
<dbReference type="InterPro" id="IPR036864">
    <property type="entry name" value="Zn2-C6_fun-type_DNA-bd_sf"/>
</dbReference>
<dbReference type="InterPro" id="IPR053178">
    <property type="entry name" value="Osmoadaptation_assoc"/>
</dbReference>
<protein>
    <recommendedName>
        <fullName evidence="6">Zn(2)-C6 fungal-type domain-containing protein</fullName>
    </recommendedName>
</protein>
<dbReference type="PROSITE" id="PS50048">
    <property type="entry name" value="ZN2_CY6_FUNGAL_2"/>
    <property type="match status" value="1"/>
</dbReference>
<sequence length="500" mass="55822">MVGVAGKSKGCTTCSRRKIRCDEGKPHCSTCIRTGRACEGYQRYPVFLNYTASGLERRKPLEEAKSESPRSMSTPPLSIGPTTNQSSATDPMPAENVLIASPSTQAIWTKGFLSWFWTNYSPRSASTIAPTKGPLWLYLALRIPQPTAILHHSSLALAVVRSGRASNDNSLVVEGQRLYGQAVKMLQRILEDREQILHEENLAAVRAMVLYELYEATSSTADSWFGHITGLSHLLVARGPQMYDTPLARAVFEEVRYPLMIRCIMLHQGYPFSEAQWRDGPWTSSIKGPEQLLYDYGFSLAAVLHKLDTLAEAAQVPGKDRDPALFIDAMKSILQLDNELEQYKQINLRDSRLLHLSKSEPPLSDWTQASTLLNDMSFHLEGLVIIWWAIKLFLMAAGSQLALKTQAIVQHLPPPVAGIHKRISASSGDEVRNHVGHCILQSIPLIVQDNMGQFETSRTIFPLTAATFQFRNSEPETETCRRLKTQIASRKGFKFARGIE</sequence>
<dbReference type="InterPro" id="IPR021858">
    <property type="entry name" value="Fun_TF"/>
</dbReference>
<comment type="caution">
    <text evidence="7">The sequence shown here is derived from an EMBL/GenBank/DDBJ whole genome shotgun (WGS) entry which is preliminary data.</text>
</comment>
<gene>
    <name evidence="7" type="ORF">EDD36DRAFT_488119</name>
</gene>
<keyword evidence="4" id="KW-0539">Nucleus</keyword>
<evidence type="ECO:0000259" key="6">
    <source>
        <dbReference type="PROSITE" id="PS50048"/>
    </source>
</evidence>
<dbReference type="Pfam" id="PF00172">
    <property type="entry name" value="Zn_clus"/>
    <property type="match status" value="1"/>
</dbReference>
<evidence type="ECO:0000256" key="3">
    <source>
        <dbReference type="ARBA" id="ARBA00023163"/>
    </source>
</evidence>
<evidence type="ECO:0000256" key="4">
    <source>
        <dbReference type="ARBA" id="ARBA00023242"/>
    </source>
</evidence>
<dbReference type="CDD" id="cd00067">
    <property type="entry name" value="GAL4"/>
    <property type="match status" value="1"/>
</dbReference>
<name>A0AAN6DUM0_9EURO</name>
<keyword evidence="3" id="KW-0804">Transcription</keyword>
<keyword evidence="2" id="KW-0238">DNA-binding</keyword>
<dbReference type="PANTHER" id="PTHR38111">
    <property type="entry name" value="ZN(2)-C6 FUNGAL-TYPE DOMAIN-CONTAINING PROTEIN-RELATED"/>
    <property type="match status" value="1"/>
</dbReference>
<dbReference type="InterPro" id="IPR001138">
    <property type="entry name" value="Zn2Cys6_DnaBD"/>
</dbReference>
<dbReference type="GO" id="GO:0008270">
    <property type="term" value="F:zinc ion binding"/>
    <property type="evidence" value="ECO:0007669"/>
    <property type="project" value="InterPro"/>
</dbReference>
<feature type="domain" description="Zn(2)-C6 fungal-type" evidence="6">
    <location>
        <begin position="10"/>
        <end position="38"/>
    </location>
</feature>
<feature type="compositionally biased region" description="Polar residues" evidence="5">
    <location>
        <begin position="69"/>
        <end position="89"/>
    </location>
</feature>
<dbReference type="SUPFAM" id="SSF57701">
    <property type="entry name" value="Zn2/Cys6 DNA-binding domain"/>
    <property type="match status" value="1"/>
</dbReference>
<keyword evidence="1" id="KW-0805">Transcription regulation</keyword>
<dbReference type="Gene3D" id="4.10.240.10">
    <property type="entry name" value="Zn(2)-C6 fungal-type DNA-binding domain"/>
    <property type="match status" value="1"/>
</dbReference>
<feature type="region of interest" description="Disordered" evidence="5">
    <location>
        <begin position="61"/>
        <end position="92"/>
    </location>
</feature>
<dbReference type="PANTHER" id="PTHR38111:SF11">
    <property type="entry name" value="TRANSCRIPTION FACTOR DOMAIN-CONTAINING PROTEIN-RELATED"/>
    <property type="match status" value="1"/>
</dbReference>
<dbReference type="EMBL" id="MU404354">
    <property type="protein sequence ID" value="KAI1613095.1"/>
    <property type="molecule type" value="Genomic_DNA"/>
</dbReference>
<dbReference type="AlphaFoldDB" id="A0AAN6DUM0"/>
<proteinExistence type="predicted"/>
<evidence type="ECO:0000256" key="5">
    <source>
        <dbReference type="SAM" id="MobiDB-lite"/>
    </source>
</evidence>
<dbReference type="Proteomes" id="UP001203852">
    <property type="component" value="Unassembled WGS sequence"/>
</dbReference>
<evidence type="ECO:0000313" key="7">
    <source>
        <dbReference type="EMBL" id="KAI1613095.1"/>
    </source>
</evidence>
<dbReference type="Pfam" id="PF11951">
    <property type="entry name" value="Fungal_trans_2"/>
    <property type="match status" value="1"/>
</dbReference>
<evidence type="ECO:0000256" key="2">
    <source>
        <dbReference type="ARBA" id="ARBA00023125"/>
    </source>
</evidence>